<organism evidence="1 2">
    <name type="scientific">Auriscalpium vulgare</name>
    <dbReference type="NCBI Taxonomy" id="40419"/>
    <lineage>
        <taxon>Eukaryota</taxon>
        <taxon>Fungi</taxon>
        <taxon>Dikarya</taxon>
        <taxon>Basidiomycota</taxon>
        <taxon>Agaricomycotina</taxon>
        <taxon>Agaricomycetes</taxon>
        <taxon>Russulales</taxon>
        <taxon>Auriscalpiaceae</taxon>
        <taxon>Auriscalpium</taxon>
    </lineage>
</organism>
<proteinExistence type="predicted"/>
<dbReference type="EMBL" id="MU276082">
    <property type="protein sequence ID" value="KAI0042141.1"/>
    <property type="molecule type" value="Genomic_DNA"/>
</dbReference>
<evidence type="ECO:0000313" key="1">
    <source>
        <dbReference type="EMBL" id="KAI0042141.1"/>
    </source>
</evidence>
<evidence type="ECO:0000313" key="2">
    <source>
        <dbReference type="Proteomes" id="UP000814033"/>
    </source>
</evidence>
<dbReference type="Proteomes" id="UP000814033">
    <property type="component" value="Unassembled WGS sequence"/>
</dbReference>
<comment type="caution">
    <text evidence="1">The sequence shown here is derived from an EMBL/GenBank/DDBJ whole genome shotgun (WGS) entry which is preliminary data.</text>
</comment>
<protein>
    <submittedName>
        <fullName evidence="1">DOT1-domain-containing protein</fullName>
    </submittedName>
</protein>
<name>A0ACB8REN5_9AGAM</name>
<gene>
    <name evidence="1" type="ORF">FA95DRAFT_1547880</name>
</gene>
<reference evidence="1" key="1">
    <citation type="submission" date="2021-02" db="EMBL/GenBank/DDBJ databases">
        <authorList>
            <consortium name="DOE Joint Genome Institute"/>
            <person name="Ahrendt S."/>
            <person name="Looney B.P."/>
            <person name="Miyauchi S."/>
            <person name="Morin E."/>
            <person name="Drula E."/>
            <person name="Courty P.E."/>
            <person name="Chicoki N."/>
            <person name="Fauchery L."/>
            <person name="Kohler A."/>
            <person name="Kuo A."/>
            <person name="Labutti K."/>
            <person name="Pangilinan J."/>
            <person name="Lipzen A."/>
            <person name="Riley R."/>
            <person name="Andreopoulos W."/>
            <person name="He G."/>
            <person name="Johnson J."/>
            <person name="Barry K.W."/>
            <person name="Grigoriev I.V."/>
            <person name="Nagy L."/>
            <person name="Hibbett D."/>
            <person name="Henrissat B."/>
            <person name="Matheny P.B."/>
            <person name="Labbe J."/>
            <person name="Martin F."/>
        </authorList>
    </citation>
    <scope>NUCLEOTIDE SEQUENCE</scope>
    <source>
        <strain evidence="1">FP105234-sp</strain>
    </source>
</reference>
<keyword evidence="2" id="KW-1185">Reference proteome</keyword>
<accession>A0ACB8REN5</accession>
<reference evidence="1" key="2">
    <citation type="journal article" date="2022" name="New Phytol.">
        <title>Evolutionary transition to the ectomycorrhizal habit in the genomes of a hyperdiverse lineage of mushroom-forming fungi.</title>
        <authorList>
            <person name="Looney B."/>
            <person name="Miyauchi S."/>
            <person name="Morin E."/>
            <person name="Drula E."/>
            <person name="Courty P.E."/>
            <person name="Kohler A."/>
            <person name="Kuo A."/>
            <person name="LaButti K."/>
            <person name="Pangilinan J."/>
            <person name="Lipzen A."/>
            <person name="Riley R."/>
            <person name="Andreopoulos W."/>
            <person name="He G."/>
            <person name="Johnson J."/>
            <person name="Nolan M."/>
            <person name="Tritt A."/>
            <person name="Barry K.W."/>
            <person name="Grigoriev I.V."/>
            <person name="Nagy L.G."/>
            <person name="Hibbett D."/>
            <person name="Henrissat B."/>
            <person name="Matheny P.B."/>
            <person name="Labbe J."/>
            <person name="Martin F.M."/>
        </authorList>
    </citation>
    <scope>NUCLEOTIDE SEQUENCE</scope>
    <source>
        <strain evidence="1">FP105234-sp</strain>
    </source>
</reference>
<sequence>MVVRPLMASYKAHFVNSKDPTDLSFQPHLTRYPVAELEFPNSGATERYILLSPKDPDHYDPIKDLFRTLYVILDTYLTREQRAVFGTLPDDPAAPDGSTNHLATLRRAYMQKNGPLFQSTMLQINALIRTFKYPPLPDDLFSPPPENAFKAAVRGWNPTGLPRALALRIMEETYQRVVGPHTNELKRYTAFSSQTYGELTPALVAKLIAQTRLGPGSLFLDLGSGVGNVAIQAALQAGSSAFGVEMMPGPADLAREQRRQMAIRTRMWGINMGDVELEQGDMLNSARVTELMGKADVVLVNNKVFKESLNEAIRPKFLDLKEGAIVVSLQPFVASLNARLTERNLDDLSAIFDVSEHTYQPMDVSWSAVAGSYYVHRVDREGYAAIRAQFERGQQRAGSARGTRARR</sequence>